<dbReference type="Gene3D" id="2.30.42.10">
    <property type="match status" value="1"/>
</dbReference>
<dbReference type="Pfam" id="PF00595">
    <property type="entry name" value="PDZ"/>
    <property type="match status" value="1"/>
</dbReference>
<dbReference type="PANTHER" id="PTHR11324:SF16">
    <property type="entry name" value="PDZ DOMAIN-CONTAINING PROTEIN 2"/>
    <property type="match status" value="1"/>
</dbReference>
<dbReference type="InterPro" id="IPR036034">
    <property type="entry name" value="PDZ_sf"/>
</dbReference>
<feature type="compositionally biased region" description="Basic and acidic residues" evidence="1">
    <location>
        <begin position="1020"/>
        <end position="1034"/>
    </location>
</feature>
<feature type="region of interest" description="Disordered" evidence="1">
    <location>
        <begin position="743"/>
        <end position="793"/>
    </location>
</feature>
<dbReference type="Proteomes" id="UP000324222">
    <property type="component" value="Unassembled WGS sequence"/>
</dbReference>
<feature type="compositionally biased region" description="Low complexity" evidence="1">
    <location>
        <begin position="463"/>
        <end position="476"/>
    </location>
</feature>
<evidence type="ECO:0000313" key="4">
    <source>
        <dbReference type="Proteomes" id="UP000324222"/>
    </source>
</evidence>
<feature type="domain" description="PDZ" evidence="2">
    <location>
        <begin position="176"/>
        <end position="268"/>
    </location>
</feature>
<evidence type="ECO:0000313" key="3">
    <source>
        <dbReference type="EMBL" id="MPC48352.1"/>
    </source>
</evidence>
<dbReference type="SMART" id="SM00228">
    <property type="entry name" value="PDZ"/>
    <property type="match status" value="1"/>
</dbReference>
<feature type="compositionally biased region" description="Polar residues" evidence="1">
    <location>
        <begin position="1009"/>
        <end position="1019"/>
    </location>
</feature>
<dbReference type="OrthoDB" id="42382at2759"/>
<feature type="compositionally biased region" description="Acidic residues" evidence="1">
    <location>
        <begin position="977"/>
        <end position="1004"/>
    </location>
</feature>
<protein>
    <recommendedName>
        <fullName evidence="2">PDZ domain-containing protein</fullName>
    </recommendedName>
</protein>
<keyword evidence="4" id="KW-1185">Reference proteome</keyword>
<dbReference type="CDD" id="cd00136">
    <property type="entry name" value="PDZ_canonical"/>
    <property type="match status" value="1"/>
</dbReference>
<feature type="compositionally biased region" description="Basic and acidic residues" evidence="1">
    <location>
        <begin position="772"/>
        <end position="782"/>
    </location>
</feature>
<feature type="region of interest" description="Disordered" evidence="1">
    <location>
        <begin position="949"/>
        <end position="1081"/>
    </location>
</feature>
<feature type="region of interest" description="Disordered" evidence="1">
    <location>
        <begin position="908"/>
        <end position="936"/>
    </location>
</feature>
<feature type="compositionally biased region" description="Acidic residues" evidence="1">
    <location>
        <begin position="1065"/>
        <end position="1081"/>
    </location>
</feature>
<feature type="region of interest" description="Disordered" evidence="1">
    <location>
        <begin position="288"/>
        <end position="392"/>
    </location>
</feature>
<name>A0A5B7FPC7_PORTR</name>
<feature type="region of interest" description="Disordered" evidence="1">
    <location>
        <begin position="648"/>
        <end position="721"/>
    </location>
</feature>
<dbReference type="InterPro" id="IPR001478">
    <property type="entry name" value="PDZ"/>
</dbReference>
<reference evidence="3 4" key="1">
    <citation type="submission" date="2019-05" db="EMBL/GenBank/DDBJ databases">
        <title>Another draft genome of Portunus trituberculatus and its Hox gene families provides insights of decapod evolution.</title>
        <authorList>
            <person name="Jeong J.-H."/>
            <person name="Song I."/>
            <person name="Kim S."/>
            <person name="Choi T."/>
            <person name="Kim D."/>
            <person name="Ryu S."/>
            <person name="Kim W."/>
        </authorList>
    </citation>
    <scope>NUCLEOTIDE SEQUENCE [LARGE SCALE GENOMIC DNA]</scope>
    <source>
        <tissue evidence="3">Muscle</tissue>
    </source>
</reference>
<comment type="caution">
    <text evidence="3">The sequence shown here is derived from an EMBL/GenBank/DDBJ whole genome shotgun (WGS) entry which is preliminary data.</text>
</comment>
<dbReference type="PANTHER" id="PTHR11324">
    <property type="entry name" value="IL16-RELATED"/>
    <property type="match status" value="1"/>
</dbReference>
<feature type="compositionally biased region" description="Low complexity" evidence="1">
    <location>
        <begin position="366"/>
        <end position="392"/>
    </location>
</feature>
<organism evidence="3 4">
    <name type="scientific">Portunus trituberculatus</name>
    <name type="common">Swimming crab</name>
    <name type="synonym">Neptunus trituberculatus</name>
    <dbReference type="NCBI Taxonomy" id="210409"/>
    <lineage>
        <taxon>Eukaryota</taxon>
        <taxon>Metazoa</taxon>
        <taxon>Ecdysozoa</taxon>
        <taxon>Arthropoda</taxon>
        <taxon>Crustacea</taxon>
        <taxon>Multicrustacea</taxon>
        <taxon>Malacostraca</taxon>
        <taxon>Eumalacostraca</taxon>
        <taxon>Eucarida</taxon>
        <taxon>Decapoda</taxon>
        <taxon>Pleocyemata</taxon>
        <taxon>Brachyura</taxon>
        <taxon>Eubrachyura</taxon>
        <taxon>Portunoidea</taxon>
        <taxon>Portunidae</taxon>
        <taxon>Portuninae</taxon>
        <taxon>Portunus</taxon>
    </lineage>
</organism>
<feature type="compositionally biased region" description="Polar residues" evidence="1">
    <location>
        <begin position="917"/>
        <end position="936"/>
    </location>
</feature>
<gene>
    <name evidence="3" type="ORF">E2C01_042122</name>
</gene>
<feature type="region of interest" description="Disordered" evidence="1">
    <location>
        <begin position="1"/>
        <end position="25"/>
    </location>
</feature>
<feature type="compositionally biased region" description="Basic and acidic residues" evidence="1">
    <location>
        <begin position="649"/>
        <end position="675"/>
    </location>
</feature>
<feature type="compositionally biased region" description="Pro residues" evidence="1">
    <location>
        <begin position="527"/>
        <end position="537"/>
    </location>
</feature>
<feature type="region of interest" description="Disordered" evidence="1">
    <location>
        <begin position="414"/>
        <end position="556"/>
    </location>
</feature>
<dbReference type="PROSITE" id="PS50106">
    <property type="entry name" value="PDZ"/>
    <property type="match status" value="1"/>
</dbReference>
<dbReference type="SUPFAM" id="SSF50156">
    <property type="entry name" value="PDZ domain-like"/>
    <property type="match status" value="1"/>
</dbReference>
<evidence type="ECO:0000259" key="2">
    <source>
        <dbReference type="PROSITE" id="PS50106"/>
    </source>
</evidence>
<feature type="compositionally biased region" description="Basic and acidic residues" evidence="1">
    <location>
        <begin position="1112"/>
        <end position="1130"/>
    </location>
</feature>
<dbReference type="AlphaFoldDB" id="A0A5B7FPC7"/>
<dbReference type="EMBL" id="VSRR010008241">
    <property type="protein sequence ID" value="MPC48352.1"/>
    <property type="molecule type" value="Genomic_DNA"/>
</dbReference>
<accession>A0A5B7FPC7</accession>
<feature type="compositionally biased region" description="Low complexity" evidence="1">
    <location>
        <begin position="1045"/>
        <end position="1060"/>
    </location>
</feature>
<feature type="compositionally biased region" description="Polar residues" evidence="1">
    <location>
        <begin position="683"/>
        <end position="693"/>
    </location>
</feature>
<sequence>MPESRGEGQYESPHTIPNYETSGSEVKMAHSGAWVGCEGPGDSEAQVVGPAHGEASWIRTSEVRKQGQFVTVVEVEKDGEETGDTTCHAWRATSQPVPRPAPRGFVTVVAVGTNTDTSLHLDHSNNLTLDSNVKLHMEHPAPPNADYVNQETIDRERKAAEEMEKETPSTSSVPDQVVVYRLPGERLGLGLKFDGGVGAQECVRRLFIQSVAPDSPAARAAVPWGELNPGDQILNIEGCAVSSMTRVQCVSFLKDAAMKITIGVLKGNGQLPDLDTCTAKSQEYCKEEQEVYSNSSAHPPPLIVGEMRKRMPPPPLPPRARPRKSPARPPKDPLPPPPSGFQDYDDEAPSPKEDAAGPCESESDETSSSVSTVIDRLSLSSSTTVSRNSSFNATADAARFDLARALSPFEQLEKELETEVSAEVQSATPAAAPRDEVATAPPVDRSTKPATEAPVESPSMVDTEPTTATEKTPTPKTKTRSSIKSFALSLKGRPFSWQQGKNASERAERGGNNRGESFLSIKRPGKRPAPPPPPPPRSVTGGIGHANSLPCTTSATTNTALVKETITSTDSNGNVPRNDDSYIDLVAEAAEEGSMIKSLSLKRNKLERQTAFDLATEEEFSDLSLSSQNEVPKTEPEYLVLLNSPSSAKEVDAVHNERSCTENDEQKKDEYNKEQDFEDFSEQLESSANSGGSQAKLIKQTAISQATPDSDTSAISKKVNVSAHEEDHVLTISSNYIETCAEVHHSQESPSTAINKEEDSMPSRSTLGVSHQEAEGQRREETVAGGDMEVSAGQDPHCEVEYNVKLYDTRPREENESEERCENIERDTTVSLENNNHDKGIGDLCEEMDVSTDSYDTVSSIDVKHIPVTENYTDGNRNVAQVTDNEENNECVRLSVTKDDHALVNESTKEEIEGNSGDVNMNTIEESSTNDSSTAEGFEINNSTIEYSTVSESSMKVEIGTDCEDEEHSEREAADGSLEETEEDQNIYEEVDENPWTEDQDQDLDGYYSCSSRKQSTEPSPRDLPDDTKAKEDLELYDDVEGLPDQSGSESQDSSDLQGLKLSGPEEEGGEQDTIDEDSESLYDDVVEEHVEDIEERGADNVYENLEESEVVEDKTDQDVVSGDEKESPDTRASGESCSLKTVTECVRHRRLRQDIGDLIRREMNLDDNVTVEVEEEEEVESTVECENEEELLLVMRALRRDQPGDSLR</sequence>
<proteinExistence type="predicted"/>
<feature type="region of interest" description="Disordered" evidence="1">
    <location>
        <begin position="1094"/>
        <end position="1138"/>
    </location>
</feature>
<evidence type="ECO:0000256" key="1">
    <source>
        <dbReference type="SAM" id="MobiDB-lite"/>
    </source>
</evidence>
<feature type="compositionally biased region" description="Polar residues" evidence="1">
    <location>
        <begin position="701"/>
        <end position="715"/>
    </location>
</feature>